<name>A0A0K9HR16_GEOSE</name>
<dbReference type="PATRIC" id="fig|1422.14.peg.2175"/>
<evidence type="ECO:0000313" key="3">
    <source>
        <dbReference type="Proteomes" id="UP000075424"/>
    </source>
</evidence>
<gene>
    <name evidence="2" type="ORF">B4109_2013</name>
    <name evidence="1" type="ORF">GS8_2140</name>
</gene>
<dbReference type="Proteomes" id="UP000075424">
    <property type="component" value="Unassembled WGS sequence"/>
</dbReference>
<dbReference type="RefSeq" id="WP_033016399.1">
    <property type="nucleotide sequence ID" value="NZ_CBCSGJ010000001.1"/>
</dbReference>
<reference evidence="2 3" key="1">
    <citation type="submission" date="2016-01" db="EMBL/GenBank/DDBJ databases">
        <title>Draft Genome Sequences of Seven Thermophilic Sporeformers Isolated from Foods.</title>
        <authorList>
            <person name="Berendsen E.M."/>
            <person name="Wells-Bennik M.H."/>
            <person name="Krawcyk A.O."/>
            <person name="De Jong A."/>
            <person name="Holsappel S."/>
            <person name="Eijlander R.T."/>
            <person name="Kuipers O.P."/>
        </authorList>
    </citation>
    <scope>NUCLEOTIDE SEQUENCE [LARGE SCALE GENOMIC DNA]</scope>
    <source>
        <strain evidence="2 3">B4109</strain>
    </source>
</reference>
<dbReference type="Proteomes" id="UP000773850">
    <property type="component" value="Unassembled WGS sequence"/>
</dbReference>
<proteinExistence type="predicted"/>
<dbReference type="EMBL" id="LUCS01000028">
    <property type="protein sequence ID" value="KAF6509983.1"/>
    <property type="molecule type" value="Genomic_DNA"/>
</dbReference>
<evidence type="ECO:0000313" key="2">
    <source>
        <dbReference type="EMBL" id="KYD21688.1"/>
    </source>
</evidence>
<reference evidence="1 4" key="2">
    <citation type="submission" date="2016-03" db="EMBL/GenBank/DDBJ databases">
        <title>Spore heat resistance.</title>
        <authorList>
            <person name="Boekhorst J."/>
            <person name="Berendsen E.M."/>
            <person name="Wells-Bennik M.H."/>
            <person name="Kuipers O.P."/>
        </authorList>
    </citation>
    <scope>NUCLEOTIDE SEQUENCE [LARGE SCALE GENOMIC DNA]</scope>
    <source>
        <strain evidence="1 4">GS8</strain>
    </source>
</reference>
<dbReference type="OrthoDB" id="2867752at2"/>
<organism evidence="2 3">
    <name type="scientific">Geobacillus stearothermophilus</name>
    <name type="common">Bacillus stearothermophilus</name>
    <dbReference type="NCBI Taxonomy" id="1422"/>
    <lineage>
        <taxon>Bacteria</taxon>
        <taxon>Bacillati</taxon>
        <taxon>Bacillota</taxon>
        <taxon>Bacilli</taxon>
        <taxon>Bacillales</taxon>
        <taxon>Anoxybacillaceae</taxon>
        <taxon>Geobacillus</taxon>
    </lineage>
</organism>
<sequence length="108" mass="12511">MCKKCSRGFLLMEALFALALLWTAAAVFLPMLMQMELERNNLALEEQAQRLLAIALYEEPLVGETKASIGRTVFRLRAYEEGGRMWKVCVRWNDYAGREKERCGYSKR</sequence>
<evidence type="ECO:0000313" key="4">
    <source>
        <dbReference type="Proteomes" id="UP000773850"/>
    </source>
</evidence>
<evidence type="ECO:0000313" key="1">
    <source>
        <dbReference type="EMBL" id="KAF6509983.1"/>
    </source>
</evidence>
<comment type="caution">
    <text evidence="2">The sequence shown here is derived from an EMBL/GenBank/DDBJ whole genome shotgun (WGS) entry which is preliminary data.</text>
</comment>
<dbReference type="GeneID" id="89611368"/>
<dbReference type="EMBL" id="LQYV01000132">
    <property type="protein sequence ID" value="KYD21688.1"/>
    <property type="molecule type" value="Genomic_DNA"/>
</dbReference>
<protein>
    <submittedName>
        <fullName evidence="1">Late competence protein ComGE</fullName>
    </submittedName>
</protein>
<keyword evidence="4" id="KW-1185">Reference proteome</keyword>
<dbReference type="AlphaFoldDB" id="A0A0K9HR16"/>
<accession>A0A0K9HR16</accession>